<evidence type="ECO:0000256" key="3">
    <source>
        <dbReference type="SAM" id="MobiDB-lite"/>
    </source>
</evidence>
<accession>A0A835UP92</accession>
<evidence type="ECO:0000313" key="5">
    <source>
        <dbReference type="Proteomes" id="UP000636800"/>
    </source>
</evidence>
<dbReference type="AlphaFoldDB" id="A0A835UP92"/>
<gene>
    <name evidence="4" type="ORF">HPP92_019305</name>
</gene>
<dbReference type="OrthoDB" id="689350at2759"/>
<dbReference type="GO" id="GO:0005737">
    <property type="term" value="C:cytoplasm"/>
    <property type="evidence" value="ECO:0007669"/>
    <property type="project" value="TreeGrafter"/>
</dbReference>
<dbReference type="EMBL" id="JADCNL010000009">
    <property type="protein sequence ID" value="KAG0467725.1"/>
    <property type="molecule type" value="Genomic_DNA"/>
</dbReference>
<comment type="caution">
    <text evidence="4">The sequence shown here is derived from an EMBL/GenBank/DDBJ whole genome shotgun (WGS) entry which is preliminary data.</text>
</comment>
<dbReference type="InterPro" id="IPR001611">
    <property type="entry name" value="Leu-rich_rpt"/>
</dbReference>
<keyword evidence="2" id="KW-0677">Repeat</keyword>
<dbReference type="SMART" id="SM00369">
    <property type="entry name" value="LRR_TYP"/>
    <property type="match status" value="3"/>
</dbReference>
<organism evidence="4 5">
    <name type="scientific">Vanilla planifolia</name>
    <name type="common">Vanilla</name>
    <dbReference type="NCBI Taxonomy" id="51239"/>
    <lineage>
        <taxon>Eukaryota</taxon>
        <taxon>Viridiplantae</taxon>
        <taxon>Streptophyta</taxon>
        <taxon>Embryophyta</taxon>
        <taxon>Tracheophyta</taxon>
        <taxon>Spermatophyta</taxon>
        <taxon>Magnoliopsida</taxon>
        <taxon>Liliopsida</taxon>
        <taxon>Asparagales</taxon>
        <taxon>Orchidaceae</taxon>
        <taxon>Vanilloideae</taxon>
        <taxon>Vanilleae</taxon>
        <taxon>Vanilla</taxon>
    </lineage>
</organism>
<feature type="compositionally biased region" description="Basic and acidic residues" evidence="3">
    <location>
        <begin position="301"/>
        <end position="314"/>
    </location>
</feature>
<proteinExistence type="predicted"/>
<name>A0A835UP92_VANPL</name>
<feature type="compositionally biased region" description="Polar residues" evidence="3">
    <location>
        <begin position="635"/>
        <end position="644"/>
    </location>
</feature>
<dbReference type="PANTHER" id="PTHR15454:SF37">
    <property type="entry name" value="OUTER ARM DYNEIN LIGHT CHAIN 1 PROTEIN"/>
    <property type="match status" value="1"/>
</dbReference>
<feature type="region of interest" description="Disordered" evidence="3">
    <location>
        <begin position="604"/>
        <end position="644"/>
    </location>
</feature>
<evidence type="ECO:0000256" key="2">
    <source>
        <dbReference type="ARBA" id="ARBA00022737"/>
    </source>
</evidence>
<dbReference type="PRINTS" id="PR00019">
    <property type="entry name" value="LEURICHRPT"/>
</dbReference>
<feature type="region of interest" description="Disordered" evidence="3">
    <location>
        <begin position="296"/>
        <end position="316"/>
    </location>
</feature>
<protein>
    <submittedName>
        <fullName evidence="4">Uncharacterized protein</fullName>
    </submittedName>
</protein>
<reference evidence="4 5" key="1">
    <citation type="journal article" date="2020" name="Nat. Food">
        <title>A phased Vanilla planifolia genome enables genetic improvement of flavour and production.</title>
        <authorList>
            <person name="Hasing T."/>
            <person name="Tang H."/>
            <person name="Brym M."/>
            <person name="Khazi F."/>
            <person name="Huang T."/>
            <person name="Chambers A.H."/>
        </authorList>
    </citation>
    <scope>NUCLEOTIDE SEQUENCE [LARGE SCALE GENOMIC DNA]</scope>
    <source>
        <tissue evidence="4">Leaf</tissue>
    </source>
</reference>
<keyword evidence="1" id="KW-0433">Leucine-rich repeat</keyword>
<dbReference type="PANTHER" id="PTHR15454">
    <property type="entry name" value="NISCHARIN RELATED"/>
    <property type="match status" value="1"/>
</dbReference>
<dbReference type="FunFam" id="3.80.10.10:FF:000505">
    <property type="entry name" value="Outer arm dynein light chain 1 protein"/>
    <property type="match status" value="1"/>
</dbReference>
<dbReference type="FunFam" id="3.80.10.10:FF:000200">
    <property type="entry name" value="Outer arm dynein light chain 1 protein"/>
    <property type="match status" value="1"/>
</dbReference>
<dbReference type="Gene3D" id="3.80.10.10">
    <property type="entry name" value="Ribonuclease Inhibitor"/>
    <property type="match status" value="2"/>
</dbReference>
<evidence type="ECO:0000256" key="1">
    <source>
        <dbReference type="ARBA" id="ARBA00022614"/>
    </source>
</evidence>
<dbReference type="Pfam" id="PF13855">
    <property type="entry name" value="LRR_8"/>
    <property type="match status" value="1"/>
</dbReference>
<evidence type="ECO:0000313" key="4">
    <source>
        <dbReference type="EMBL" id="KAG0467725.1"/>
    </source>
</evidence>
<keyword evidence="5" id="KW-1185">Reference proteome</keyword>
<dbReference type="InterPro" id="IPR003591">
    <property type="entry name" value="Leu-rich_rpt_typical-subtyp"/>
</dbReference>
<sequence length="644" mass="71226">MFCEYHKMAIFACLPTLMAGKKKKFVGKKFKLSTKNTVISVNQESLNAADGIMKQNSKEEPGMKPIDLTCHSTEDGLKESQFIGSQSFSSPEKRSFITHKQLSNVSLARTDSGGEAAYEGSDEHDETCSMKRIHSDLGLHDKGEVKTHGSNINYKSYDLEKKFEMDEQPNPETIAASRHLSDPGIERTAFWGSPLLKRSCSNIDTRHSNRSIKLLKSSFSYSSGNDDPGSPLSIKSSYSADHVMLKKRSLTQILPSTSGKIWWKLFLRSNRNLHNPTAPQRLASILFTPNQNDCYSSATHEPMEKPDNKKKTPIDSDQWVSLSSGSSHMDRVTAWVSSLDDCEFCPVDDDDYGDKEAEGVADFYHLDIGESSAKRHHHKSFPTGDEVVQAKSMVQSLNSFSTLANMSGIGLKIIPSITAFVNLRSVNLSGNMIAHITPGSLPKGLHTLDLSRNKLSTIEGLRDLTRLRVLNLSYNQISKTGHGLSSCTLIKDLYLAGNKISYVEGLHRLLKLAVLDLSFNKIATAKALGQLVANYNSLLAVNLLGNPVHGNVGDEQLKKTLLSLLPHLTYLNKQPLKPQRVREVASDSVAKAALGDAINSRRKSMKRLSYSSGTLMQGRIGEGSSRSRKHRPRCKQQQSSFGRK</sequence>
<dbReference type="SUPFAM" id="SSF52075">
    <property type="entry name" value="Outer arm dynein light chain 1"/>
    <property type="match status" value="1"/>
</dbReference>
<dbReference type="Proteomes" id="UP000636800">
    <property type="component" value="Unassembled WGS sequence"/>
</dbReference>
<dbReference type="InterPro" id="IPR032675">
    <property type="entry name" value="LRR_dom_sf"/>
</dbReference>
<dbReference type="PROSITE" id="PS51450">
    <property type="entry name" value="LRR"/>
    <property type="match status" value="2"/>
</dbReference>
<dbReference type="SMART" id="SM00365">
    <property type="entry name" value="LRR_SD22"/>
    <property type="match status" value="4"/>
</dbReference>